<name>A0ABU2M3Z8_9ACTN</name>
<protein>
    <submittedName>
        <fullName evidence="2">Alpha/beta fold hydrolase</fullName>
    </submittedName>
</protein>
<comment type="caution">
    <text evidence="2">The sequence shown here is derived from an EMBL/GenBank/DDBJ whole genome shotgun (WGS) entry which is preliminary data.</text>
</comment>
<dbReference type="InterPro" id="IPR053145">
    <property type="entry name" value="AB_hydrolase_Est10"/>
</dbReference>
<dbReference type="SUPFAM" id="SSF53474">
    <property type="entry name" value="alpha/beta-Hydrolases"/>
    <property type="match status" value="1"/>
</dbReference>
<dbReference type="PANTHER" id="PTHR43265:SF1">
    <property type="entry name" value="ESTERASE ESTD"/>
    <property type="match status" value="1"/>
</dbReference>
<keyword evidence="3" id="KW-1185">Reference proteome</keyword>
<dbReference type="Gene3D" id="3.40.50.1820">
    <property type="entry name" value="alpha/beta hydrolase"/>
    <property type="match status" value="1"/>
</dbReference>
<dbReference type="Proteomes" id="UP001183390">
    <property type="component" value="Unassembled WGS sequence"/>
</dbReference>
<dbReference type="Pfam" id="PF12146">
    <property type="entry name" value="Hydrolase_4"/>
    <property type="match status" value="1"/>
</dbReference>
<dbReference type="PANTHER" id="PTHR43265">
    <property type="entry name" value="ESTERASE ESTD"/>
    <property type="match status" value="1"/>
</dbReference>
<dbReference type="InterPro" id="IPR029058">
    <property type="entry name" value="AB_hydrolase_fold"/>
</dbReference>
<accession>A0ABU2M3Z8</accession>
<sequence>MATSPDGAHGHETVFASLDGVKLHGTFTAPRNTPPARVAVLVHGGGVTREEGGFFARMADGLAATGTASLRFDLRGHGASQGDQRDLTLSGVVNDIRAAVDHAWELASSAGGRVVVLGASFSGGLCAYYAAHHSEAVDSLVLVNPLIEYKKRFIDDKPYWENDRIAPQEGAALLRDGFLAHSATFKLGRALLNEVFYVRPDHVLGDVRCPTLIVHGTADTFIPVDSSRRAAAQVSGPVRLWEIDGAQHGIAVHDDPTYADPRTQRWQAEVIEGVRTWITGQRG</sequence>
<feature type="domain" description="Serine aminopeptidase S33" evidence="1">
    <location>
        <begin position="34"/>
        <end position="153"/>
    </location>
</feature>
<gene>
    <name evidence="2" type="ORF">RM479_03040</name>
</gene>
<proteinExistence type="predicted"/>
<organism evidence="2 3">
    <name type="scientific">Nocardiopsis lambiniae</name>
    <dbReference type="NCBI Taxonomy" id="3075539"/>
    <lineage>
        <taxon>Bacteria</taxon>
        <taxon>Bacillati</taxon>
        <taxon>Actinomycetota</taxon>
        <taxon>Actinomycetes</taxon>
        <taxon>Streptosporangiales</taxon>
        <taxon>Nocardiopsidaceae</taxon>
        <taxon>Nocardiopsis</taxon>
    </lineage>
</organism>
<dbReference type="InterPro" id="IPR022742">
    <property type="entry name" value="Hydrolase_4"/>
</dbReference>
<evidence type="ECO:0000313" key="3">
    <source>
        <dbReference type="Proteomes" id="UP001183390"/>
    </source>
</evidence>
<evidence type="ECO:0000313" key="2">
    <source>
        <dbReference type="EMBL" id="MDT0327378.1"/>
    </source>
</evidence>
<evidence type="ECO:0000259" key="1">
    <source>
        <dbReference type="Pfam" id="PF12146"/>
    </source>
</evidence>
<keyword evidence="2" id="KW-0378">Hydrolase</keyword>
<reference evidence="3" key="1">
    <citation type="submission" date="2023-07" db="EMBL/GenBank/DDBJ databases">
        <title>30 novel species of actinomycetes from the DSMZ collection.</title>
        <authorList>
            <person name="Nouioui I."/>
        </authorList>
    </citation>
    <scope>NUCLEOTIDE SEQUENCE [LARGE SCALE GENOMIC DNA]</scope>
    <source>
        <strain evidence="3">DSM 44743</strain>
    </source>
</reference>
<dbReference type="GO" id="GO:0016787">
    <property type="term" value="F:hydrolase activity"/>
    <property type="evidence" value="ECO:0007669"/>
    <property type="project" value="UniProtKB-KW"/>
</dbReference>
<dbReference type="RefSeq" id="WP_311510160.1">
    <property type="nucleotide sequence ID" value="NZ_JAVREP010000001.1"/>
</dbReference>
<dbReference type="EMBL" id="JAVREP010000001">
    <property type="protein sequence ID" value="MDT0327378.1"/>
    <property type="molecule type" value="Genomic_DNA"/>
</dbReference>